<dbReference type="InterPro" id="IPR037370">
    <property type="entry name" value="Pleckstrin"/>
</dbReference>
<dbReference type="SUPFAM" id="SSF50729">
    <property type="entry name" value="PH domain-like"/>
    <property type="match status" value="1"/>
</dbReference>
<dbReference type="InterPro" id="IPR011993">
    <property type="entry name" value="PH-like_dom_sf"/>
</dbReference>
<dbReference type="GO" id="GO:0030036">
    <property type="term" value="P:actin cytoskeleton organization"/>
    <property type="evidence" value="ECO:0007669"/>
    <property type="project" value="TreeGrafter"/>
</dbReference>
<feature type="compositionally biased region" description="Low complexity" evidence="3">
    <location>
        <begin position="118"/>
        <end position="140"/>
    </location>
</feature>
<dbReference type="PROSITE" id="PS50105">
    <property type="entry name" value="SAM_DOMAIN"/>
    <property type="match status" value="1"/>
</dbReference>
<dbReference type="InterPro" id="IPR013761">
    <property type="entry name" value="SAM/pointed_sf"/>
</dbReference>
<gene>
    <name evidence="7" type="ORF">BDY21DRAFT_213269</name>
</gene>
<dbReference type="OrthoDB" id="73680at2759"/>
<dbReference type="InterPro" id="IPR001660">
    <property type="entry name" value="SAM"/>
</dbReference>
<dbReference type="GO" id="GO:0005886">
    <property type="term" value="C:plasma membrane"/>
    <property type="evidence" value="ECO:0007669"/>
    <property type="project" value="TreeGrafter"/>
</dbReference>
<feature type="compositionally biased region" description="Low complexity" evidence="3">
    <location>
        <begin position="856"/>
        <end position="872"/>
    </location>
</feature>
<evidence type="ECO:0000259" key="6">
    <source>
        <dbReference type="PROSITE" id="PS50105"/>
    </source>
</evidence>
<dbReference type="Gene3D" id="2.30.29.30">
    <property type="entry name" value="Pleckstrin-homology domain (PH domain)/Phosphotyrosine-binding domain (PTB)"/>
    <property type="match status" value="1"/>
</dbReference>
<dbReference type="CDD" id="cd11886">
    <property type="entry name" value="SH3_BOI"/>
    <property type="match status" value="1"/>
</dbReference>
<feature type="compositionally biased region" description="Low complexity" evidence="3">
    <location>
        <begin position="713"/>
        <end position="728"/>
    </location>
</feature>
<dbReference type="SMART" id="SM00454">
    <property type="entry name" value="SAM"/>
    <property type="match status" value="1"/>
</dbReference>
<evidence type="ECO:0000259" key="4">
    <source>
        <dbReference type="PROSITE" id="PS50002"/>
    </source>
</evidence>
<dbReference type="PROSITE" id="PS50003">
    <property type="entry name" value="PH_DOMAIN"/>
    <property type="match status" value="1"/>
</dbReference>
<dbReference type="Pfam" id="PF14604">
    <property type="entry name" value="SH3_9"/>
    <property type="match status" value="1"/>
</dbReference>
<dbReference type="CDD" id="cd09535">
    <property type="entry name" value="SAM_BOI-like_fungal"/>
    <property type="match status" value="1"/>
</dbReference>
<dbReference type="PANTHER" id="PTHR12092:SF16">
    <property type="entry name" value="PH DOMAIN-CONTAINING PROTEIN"/>
    <property type="match status" value="1"/>
</dbReference>
<dbReference type="SUPFAM" id="SSF47769">
    <property type="entry name" value="SAM/Pointed domain"/>
    <property type="match status" value="1"/>
</dbReference>
<dbReference type="AlphaFoldDB" id="A0A6A6P2V9"/>
<evidence type="ECO:0008006" key="9">
    <source>
        <dbReference type="Google" id="ProtNLM"/>
    </source>
</evidence>
<evidence type="ECO:0000313" key="7">
    <source>
        <dbReference type="EMBL" id="KAF2458098.1"/>
    </source>
</evidence>
<feature type="region of interest" description="Disordered" evidence="3">
    <location>
        <begin position="854"/>
        <end position="881"/>
    </location>
</feature>
<feature type="domain" description="PH" evidence="5">
    <location>
        <begin position="785"/>
        <end position="937"/>
    </location>
</feature>
<dbReference type="PROSITE" id="PS50002">
    <property type="entry name" value="SH3"/>
    <property type="match status" value="1"/>
</dbReference>
<dbReference type="Gene3D" id="1.10.150.50">
    <property type="entry name" value="Transcription Factor, Ets-1"/>
    <property type="match status" value="1"/>
</dbReference>
<feature type="region of interest" description="Disordered" evidence="3">
    <location>
        <begin position="336"/>
        <end position="589"/>
    </location>
</feature>
<dbReference type="Proteomes" id="UP000799766">
    <property type="component" value="Unassembled WGS sequence"/>
</dbReference>
<dbReference type="SMART" id="SM00326">
    <property type="entry name" value="SH3"/>
    <property type="match status" value="1"/>
</dbReference>
<evidence type="ECO:0000256" key="2">
    <source>
        <dbReference type="PROSITE-ProRule" id="PRU00192"/>
    </source>
</evidence>
<evidence type="ECO:0000259" key="5">
    <source>
        <dbReference type="PROSITE" id="PS50003"/>
    </source>
</evidence>
<feature type="domain" description="SAM" evidence="6">
    <location>
        <begin position="271"/>
        <end position="337"/>
    </location>
</feature>
<dbReference type="PANTHER" id="PTHR12092">
    <property type="entry name" value="PLECKSTRIN"/>
    <property type="match status" value="1"/>
</dbReference>
<protein>
    <recommendedName>
        <fullName evidence="9">SAM domain-containing protein</fullName>
    </recommendedName>
</protein>
<keyword evidence="1 2" id="KW-0728">SH3 domain</keyword>
<keyword evidence="8" id="KW-1185">Reference proteome</keyword>
<feature type="region of interest" description="Disordered" evidence="3">
    <location>
        <begin position="632"/>
        <end position="778"/>
    </location>
</feature>
<feature type="compositionally biased region" description="Polar residues" evidence="3">
    <location>
        <begin position="153"/>
        <end position="183"/>
    </location>
</feature>
<feature type="compositionally biased region" description="Polar residues" evidence="3">
    <location>
        <begin position="421"/>
        <end position="436"/>
    </location>
</feature>
<dbReference type="InterPro" id="IPR001452">
    <property type="entry name" value="SH3_domain"/>
</dbReference>
<sequence>MAFRMQAQQSRPGDILQVVHDFVARSPDELSLSRGDKIELIERDDEFGDGWFLGKHLQNGNTGLFPEVYTRLLPTSALGSLPSKEKPQTSISDDTTTEQATADENVTKEDMNQVKTVEPSPAELEATLPAPAPPASSDRPATPPEETELDSSALATNQQSPVGRKTPQTASGGQPRMSLSSTAPRNISVAFSDAGGSPVMNETLSVINEHITDMNTPRHSFIANEKRAAAANNDSASEYSSHLDHRLSYINGHETDEEERGTHTELEVMTWSPLRVAEYLEDVGVDRRHCDVFRDQEISGDVLLGMDQSQLFMKEFDLGPVGPRLRIWQKIKALQSEVKSTGTPTRSVSDYSAADDASNDAVRNRATSVGTVLPRIPSLMEPPNSKTGSRLPPPRTSTQPQPSIPESASASSPSAPTHSPGLSTNSRPSAASVRSLNHNRRHSSADFGSNSKLDSIPDNAQQATPPPSVTSHQKKPSFDRNWTMTAMQQTPPTPARPPTSHGHTMSSDGTKFDSPSRDLSSLTAFNTQDLDRGYFSGGEIENRNRRNVLRKKDSPAHSRDSSYTSNSRARAANAFHRHSRIESNDSNRDSVAPIVSPAAKIYYSTGKMRGYRSGSGTDFTKSMVTKETTPTVTKLDYGDSPSIDAIATSPNPAGSETSSIGRASPSPALQTTQRPRAKGLRAISDAVTGGEKSLATSPHELLPSPIKESPVQSPVRTGSSTPSGTSKSFELENADLPKTSTGSSGGLTPTSGQGQAAASRRKNKKTTSAYTRGLQKRTPQEQMIGCDYSGWMKKKSSNLMTTWKTRLFVLRGRRLSYYYSEDDTEEKGLIDISSHRVLPADNEFLTSMHATITGVTTSPTSPQNTSTPTSASADSGAPAVTAKETKASPGVFIFKLVPPRSGLSKAVNFTKPTVHYFAVDNVQQGRLWMAALMKATIERDSSMKVSSTYQQKTISLEKAKAMRQRPPAFMGDEELAAGGVLVTKAAAAAAASSAEGLAISGLNGLPAVEEKKADAGEGDAGGGKTSGEVDAKETAGGGEDMSDVLTAPQTAAAADLALSGAAEKELAA</sequence>
<feature type="compositionally biased region" description="Polar residues" evidence="3">
    <location>
        <begin position="648"/>
        <end position="674"/>
    </location>
</feature>
<dbReference type="SMART" id="SM00233">
    <property type="entry name" value="PH"/>
    <property type="match status" value="1"/>
</dbReference>
<dbReference type="CDD" id="cd13316">
    <property type="entry name" value="PH_Boi"/>
    <property type="match status" value="1"/>
</dbReference>
<feature type="compositionally biased region" description="Polar residues" evidence="3">
    <location>
        <begin position="517"/>
        <end position="528"/>
    </location>
</feature>
<feature type="compositionally biased region" description="Low complexity" evidence="3">
    <location>
        <begin position="739"/>
        <end position="752"/>
    </location>
</feature>
<dbReference type="Pfam" id="PF00169">
    <property type="entry name" value="PH"/>
    <property type="match status" value="1"/>
</dbReference>
<dbReference type="SUPFAM" id="SSF50044">
    <property type="entry name" value="SH3-domain"/>
    <property type="match status" value="1"/>
</dbReference>
<reference evidence="7" key="1">
    <citation type="journal article" date="2020" name="Stud. Mycol.">
        <title>101 Dothideomycetes genomes: a test case for predicting lifestyles and emergence of pathogens.</title>
        <authorList>
            <person name="Haridas S."/>
            <person name="Albert R."/>
            <person name="Binder M."/>
            <person name="Bloem J."/>
            <person name="Labutti K."/>
            <person name="Salamov A."/>
            <person name="Andreopoulos B."/>
            <person name="Baker S."/>
            <person name="Barry K."/>
            <person name="Bills G."/>
            <person name="Bluhm B."/>
            <person name="Cannon C."/>
            <person name="Castanera R."/>
            <person name="Culley D."/>
            <person name="Daum C."/>
            <person name="Ezra D."/>
            <person name="Gonzalez J."/>
            <person name="Henrissat B."/>
            <person name="Kuo A."/>
            <person name="Liang C."/>
            <person name="Lipzen A."/>
            <person name="Lutzoni F."/>
            <person name="Magnuson J."/>
            <person name="Mondo S."/>
            <person name="Nolan M."/>
            <person name="Ohm R."/>
            <person name="Pangilinan J."/>
            <person name="Park H.-J."/>
            <person name="Ramirez L."/>
            <person name="Alfaro M."/>
            <person name="Sun H."/>
            <person name="Tritt A."/>
            <person name="Yoshinaga Y."/>
            <person name="Zwiers L.-H."/>
            <person name="Turgeon B."/>
            <person name="Goodwin S."/>
            <person name="Spatafora J."/>
            <person name="Crous P."/>
            <person name="Grigoriev I."/>
        </authorList>
    </citation>
    <scope>NUCLEOTIDE SEQUENCE</scope>
    <source>
        <strain evidence="7">ATCC 16933</strain>
    </source>
</reference>
<dbReference type="InterPro" id="IPR036028">
    <property type="entry name" value="SH3-like_dom_sf"/>
</dbReference>
<proteinExistence type="predicted"/>
<feature type="compositionally biased region" description="Low complexity" evidence="3">
    <location>
        <begin position="93"/>
        <end position="104"/>
    </location>
</feature>
<accession>A0A6A6P2V9</accession>
<feature type="compositionally biased region" description="Low complexity" evidence="3">
    <location>
        <begin position="396"/>
        <end position="420"/>
    </location>
</feature>
<feature type="compositionally biased region" description="Low complexity" evidence="3">
    <location>
        <begin position="347"/>
        <end position="366"/>
    </location>
</feature>
<feature type="region of interest" description="Disordered" evidence="3">
    <location>
        <begin position="1012"/>
        <end position="1047"/>
    </location>
</feature>
<dbReference type="EMBL" id="MU001678">
    <property type="protein sequence ID" value="KAF2458098.1"/>
    <property type="molecule type" value="Genomic_DNA"/>
</dbReference>
<organism evidence="7 8">
    <name type="scientific">Lineolata rhizophorae</name>
    <dbReference type="NCBI Taxonomy" id="578093"/>
    <lineage>
        <taxon>Eukaryota</taxon>
        <taxon>Fungi</taxon>
        <taxon>Dikarya</taxon>
        <taxon>Ascomycota</taxon>
        <taxon>Pezizomycotina</taxon>
        <taxon>Dothideomycetes</taxon>
        <taxon>Dothideomycetes incertae sedis</taxon>
        <taxon>Lineolatales</taxon>
        <taxon>Lineolataceae</taxon>
        <taxon>Lineolata</taxon>
    </lineage>
</organism>
<feature type="compositionally biased region" description="Polar residues" evidence="3">
    <location>
        <begin position="337"/>
        <end position="346"/>
    </location>
</feature>
<dbReference type="Pfam" id="PF07647">
    <property type="entry name" value="SAM_2"/>
    <property type="match status" value="1"/>
</dbReference>
<feature type="domain" description="SH3" evidence="4">
    <location>
        <begin position="11"/>
        <end position="75"/>
    </location>
</feature>
<dbReference type="Gene3D" id="2.30.30.40">
    <property type="entry name" value="SH3 Domains"/>
    <property type="match status" value="1"/>
</dbReference>
<feature type="region of interest" description="Disordered" evidence="3">
    <location>
        <begin position="78"/>
        <end position="183"/>
    </location>
</feature>
<dbReference type="InterPro" id="IPR001849">
    <property type="entry name" value="PH_domain"/>
</dbReference>
<name>A0A6A6P2V9_9PEZI</name>
<feature type="compositionally biased region" description="Polar residues" evidence="3">
    <location>
        <begin position="446"/>
        <end position="463"/>
    </location>
</feature>
<evidence type="ECO:0000256" key="3">
    <source>
        <dbReference type="SAM" id="MobiDB-lite"/>
    </source>
</evidence>
<feature type="compositionally biased region" description="Basic and acidic residues" evidence="3">
    <location>
        <begin position="540"/>
        <end position="560"/>
    </location>
</feature>
<dbReference type="FunFam" id="1.10.150.50:FF:000082">
    <property type="entry name" value="Polarized growth protein boi2"/>
    <property type="match status" value="1"/>
</dbReference>
<dbReference type="InterPro" id="IPR035551">
    <property type="entry name" value="Boi1/2_SH3"/>
</dbReference>
<evidence type="ECO:0000313" key="8">
    <source>
        <dbReference type="Proteomes" id="UP000799766"/>
    </source>
</evidence>
<evidence type="ECO:0000256" key="1">
    <source>
        <dbReference type="ARBA" id="ARBA00022443"/>
    </source>
</evidence>